<evidence type="ECO:0000256" key="2">
    <source>
        <dbReference type="ARBA" id="ARBA00022475"/>
    </source>
</evidence>
<evidence type="ECO:0000256" key="7">
    <source>
        <dbReference type="ARBA" id="ARBA00023136"/>
    </source>
</evidence>
<dbReference type="SUPFAM" id="SSF53649">
    <property type="entry name" value="Alkaline phosphatase-like"/>
    <property type="match status" value="1"/>
</dbReference>
<dbReference type="InterPro" id="IPR058130">
    <property type="entry name" value="PEA_transf_C"/>
</dbReference>
<name>A0A1R0F8Q9_9HYPH</name>
<dbReference type="Pfam" id="PF08019">
    <property type="entry name" value="EptA_B_N"/>
    <property type="match status" value="1"/>
</dbReference>
<feature type="transmembrane region" description="Helical" evidence="8">
    <location>
        <begin position="45"/>
        <end position="64"/>
    </location>
</feature>
<accession>A0A1R0F8Q9</accession>
<dbReference type="InterPro" id="IPR000917">
    <property type="entry name" value="Sulfatase_N"/>
</dbReference>
<dbReference type="OrthoDB" id="9786870at2"/>
<dbReference type="Proteomes" id="UP000187344">
    <property type="component" value="Unassembled WGS sequence"/>
</dbReference>
<keyword evidence="2" id="KW-1003">Cell membrane</keyword>
<dbReference type="Gene3D" id="3.40.720.10">
    <property type="entry name" value="Alkaline Phosphatase, subunit A"/>
    <property type="match status" value="1"/>
</dbReference>
<dbReference type="PANTHER" id="PTHR30443">
    <property type="entry name" value="INNER MEMBRANE PROTEIN"/>
    <property type="match status" value="1"/>
</dbReference>
<feature type="transmembrane region" description="Helical" evidence="8">
    <location>
        <begin position="71"/>
        <end position="89"/>
    </location>
</feature>
<protein>
    <submittedName>
        <fullName evidence="11">Lipid A ethanolaminephosphotransferase</fullName>
        <ecNumber evidence="11">2.7.8.-</ecNumber>
    </submittedName>
</protein>
<dbReference type="EMBL" id="LXYT01000002">
    <property type="protein sequence ID" value="OLY43347.1"/>
    <property type="molecule type" value="Genomic_DNA"/>
</dbReference>
<gene>
    <name evidence="11" type="ORF">PEB0149_007730</name>
</gene>
<evidence type="ECO:0000256" key="3">
    <source>
        <dbReference type="ARBA" id="ARBA00022519"/>
    </source>
</evidence>
<evidence type="ECO:0000256" key="5">
    <source>
        <dbReference type="ARBA" id="ARBA00022692"/>
    </source>
</evidence>
<sequence>MFRPIMKYRPAISSVTLSIIVALYMLVVFNRTFWQHVFKAFNYDFAPITAIAVGVACLFIALTVTVSVKYLIKPVFIIFILAGSVASWFTDEFGTIIDRDMIANAVETTPAEASNLLSPMFFSHLFLTGVLPCLLILWVKVKHFPILKKVLFNLSVIVPCLLIAVFCTLITSRQLISTLREHNEIVRIVNPILPIGNAVKYVVRREHAKTHVFKQVGLDAKVVPLEPQNHRPRVIVVVAGETARAEDFSLQGYDKETNPELKKRDIIYFPNTTSCGTATAQSLPCMFSPYPRKEFTIARAVSTNSLPDILQNAGVNVEWWENNTGSKGVADRVKTVSFYGSKNPTFCIDGECQDGIMLKQLGEWLDHIDHDSVLFIHQLGSHGPAYFERYPEAFRHFRPDCRNTVFSECKPEEIRNAYDNTILYTDYFLSAIIDALNEKAGKFDSAMFYMSDHGESLGENGLYLHGMPYSIAPKEQTHIPFILWISPAFANTMKLDLGCVKKDADIRQMSHDNLFPSVLTMMNVKTTLKDDRLDIFKSCQASQVAMEK</sequence>
<keyword evidence="4 11" id="KW-0808">Transferase</keyword>
<keyword evidence="6 8" id="KW-1133">Transmembrane helix</keyword>
<dbReference type="AlphaFoldDB" id="A0A1R0F8Q9"/>
<keyword evidence="3" id="KW-0997">Cell inner membrane</keyword>
<evidence type="ECO:0000256" key="6">
    <source>
        <dbReference type="ARBA" id="ARBA00022989"/>
    </source>
</evidence>
<organism evidence="11 12">
    <name type="scientific">Bartonella apis</name>
    <dbReference type="NCBI Taxonomy" id="1686310"/>
    <lineage>
        <taxon>Bacteria</taxon>
        <taxon>Pseudomonadati</taxon>
        <taxon>Pseudomonadota</taxon>
        <taxon>Alphaproteobacteria</taxon>
        <taxon>Hyphomicrobiales</taxon>
        <taxon>Bartonellaceae</taxon>
        <taxon>Bartonella</taxon>
    </lineage>
</organism>
<dbReference type="GO" id="GO:0009244">
    <property type="term" value="P:lipopolysaccharide core region biosynthetic process"/>
    <property type="evidence" value="ECO:0007669"/>
    <property type="project" value="TreeGrafter"/>
</dbReference>
<comment type="subcellular location">
    <subcellularLocation>
        <location evidence="1">Cell inner membrane</location>
        <topology evidence="1">Multi-pass membrane protein</topology>
    </subcellularLocation>
</comment>
<dbReference type="Pfam" id="PF00884">
    <property type="entry name" value="Sulfatase"/>
    <property type="match status" value="1"/>
</dbReference>
<dbReference type="GO" id="GO:0005886">
    <property type="term" value="C:plasma membrane"/>
    <property type="evidence" value="ECO:0007669"/>
    <property type="project" value="UniProtKB-SubCell"/>
</dbReference>
<keyword evidence="5 8" id="KW-0812">Transmembrane</keyword>
<feature type="transmembrane region" description="Helical" evidence="8">
    <location>
        <begin position="121"/>
        <end position="139"/>
    </location>
</feature>
<dbReference type="GO" id="GO:0016776">
    <property type="term" value="F:phosphotransferase activity, phosphate group as acceptor"/>
    <property type="evidence" value="ECO:0007669"/>
    <property type="project" value="TreeGrafter"/>
</dbReference>
<evidence type="ECO:0000259" key="10">
    <source>
        <dbReference type="Pfam" id="PF08019"/>
    </source>
</evidence>
<evidence type="ECO:0000259" key="9">
    <source>
        <dbReference type="Pfam" id="PF00884"/>
    </source>
</evidence>
<feature type="domain" description="Phosphoethanolamine transferase N-terminal" evidence="10">
    <location>
        <begin position="56"/>
        <end position="204"/>
    </location>
</feature>
<reference evidence="11 12" key="1">
    <citation type="submission" date="2016-12" db="EMBL/GenBank/DDBJ databases">
        <title>Comparative genomics of Bartonella apis.</title>
        <authorList>
            <person name="Engel P."/>
        </authorList>
    </citation>
    <scope>NUCLEOTIDE SEQUENCE [LARGE SCALE GENOMIC DNA]</scope>
    <source>
        <strain evidence="11 12">PEB0149</strain>
    </source>
</reference>
<evidence type="ECO:0000256" key="4">
    <source>
        <dbReference type="ARBA" id="ARBA00022679"/>
    </source>
</evidence>
<dbReference type="InterPro" id="IPR012549">
    <property type="entry name" value="EptA-like_N"/>
</dbReference>
<dbReference type="PANTHER" id="PTHR30443:SF0">
    <property type="entry name" value="PHOSPHOETHANOLAMINE TRANSFERASE EPTA"/>
    <property type="match status" value="1"/>
</dbReference>
<proteinExistence type="predicted"/>
<evidence type="ECO:0000256" key="8">
    <source>
        <dbReference type="SAM" id="Phobius"/>
    </source>
</evidence>
<evidence type="ECO:0000256" key="1">
    <source>
        <dbReference type="ARBA" id="ARBA00004429"/>
    </source>
</evidence>
<keyword evidence="7 8" id="KW-0472">Membrane</keyword>
<dbReference type="CDD" id="cd16017">
    <property type="entry name" value="LptA"/>
    <property type="match status" value="1"/>
</dbReference>
<keyword evidence="12" id="KW-1185">Reference proteome</keyword>
<dbReference type="RefSeq" id="WP_075870220.1">
    <property type="nucleotide sequence ID" value="NZ_CALYQA010000001.1"/>
</dbReference>
<dbReference type="NCBIfam" id="NF028537">
    <property type="entry name" value="P_eth_NH2_trans"/>
    <property type="match status" value="1"/>
</dbReference>
<evidence type="ECO:0000313" key="11">
    <source>
        <dbReference type="EMBL" id="OLY43347.1"/>
    </source>
</evidence>
<dbReference type="EC" id="2.7.8.-" evidence="11"/>
<feature type="transmembrane region" description="Helical" evidence="8">
    <location>
        <begin position="151"/>
        <end position="171"/>
    </location>
</feature>
<evidence type="ECO:0000313" key="12">
    <source>
        <dbReference type="Proteomes" id="UP000187344"/>
    </source>
</evidence>
<feature type="transmembrane region" description="Helical" evidence="8">
    <location>
        <begin position="12"/>
        <end position="33"/>
    </location>
</feature>
<dbReference type="InterPro" id="IPR017850">
    <property type="entry name" value="Alkaline_phosphatase_core_sf"/>
</dbReference>
<comment type="caution">
    <text evidence="11">The sequence shown here is derived from an EMBL/GenBank/DDBJ whole genome shotgun (WGS) entry which is preliminary data.</text>
</comment>
<feature type="domain" description="Sulfatase N-terminal" evidence="9">
    <location>
        <begin position="234"/>
        <end position="524"/>
    </location>
</feature>
<dbReference type="InterPro" id="IPR040423">
    <property type="entry name" value="PEA_transferase"/>
</dbReference>